<dbReference type="InterPro" id="IPR050571">
    <property type="entry name" value="Class-IV_PLP-Dep_Aminotrnsfr"/>
</dbReference>
<accession>A0A4S3K4Z7</accession>
<dbReference type="AlphaFoldDB" id="A0A4S3K4Z7"/>
<proteinExistence type="inferred from homology"/>
<evidence type="ECO:0000256" key="4">
    <source>
        <dbReference type="ARBA" id="ARBA00022898"/>
    </source>
</evidence>
<protein>
    <recommendedName>
        <fullName evidence="11 12">Aminodeoxychorismate lyase</fullName>
        <ecNumber evidence="8 12">4.1.3.38</ecNumber>
    </recommendedName>
</protein>
<dbReference type="InterPro" id="IPR043131">
    <property type="entry name" value="BCAT-like_N"/>
</dbReference>
<dbReference type="InterPro" id="IPR036038">
    <property type="entry name" value="Aminotransferase-like"/>
</dbReference>
<reference evidence="13 14" key="1">
    <citation type="submission" date="2019-03" db="EMBL/GenBank/DDBJ databases">
        <title>Genomic Encyclopedia of Type Strains, Phase IV (KMG-IV): sequencing the most valuable type-strain genomes for metagenomic binning, comparative biology and taxonomic classification.</title>
        <authorList>
            <person name="Goeker M."/>
        </authorList>
    </citation>
    <scope>NUCLEOTIDE SEQUENCE [LARGE SCALE GENOMIC DNA]</scope>
    <source>
        <strain evidence="13 14">DSM 26377</strain>
    </source>
</reference>
<dbReference type="OrthoDB" id="9805628at2"/>
<keyword evidence="6 13" id="KW-0456">Lyase</keyword>
<dbReference type="NCBIfam" id="TIGR03461">
    <property type="entry name" value="pabC_Proteo"/>
    <property type="match status" value="1"/>
</dbReference>
<comment type="caution">
    <text evidence="13">The sequence shown here is derived from an EMBL/GenBank/DDBJ whole genome shotgun (WGS) entry which is preliminary data.</text>
</comment>
<evidence type="ECO:0000256" key="9">
    <source>
        <dbReference type="ARBA" id="ARBA00049529"/>
    </source>
</evidence>
<dbReference type="RefSeq" id="WP_133880168.1">
    <property type="nucleotide sequence ID" value="NZ_MWIN01000012.1"/>
</dbReference>
<comment type="function">
    <text evidence="10">Involved in the biosynthesis of p-aminobenzoate (PABA), a precursor of tetrahydrofolate. Converts 4-amino-4-deoxychorismate into 4-aminobenzoate (PABA) and pyruvate.</text>
</comment>
<evidence type="ECO:0000313" key="14">
    <source>
        <dbReference type="Proteomes" id="UP000295341"/>
    </source>
</evidence>
<dbReference type="EC" id="4.1.3.38" evidence="8 12"/>
<comment type="cofactor">
    <cofactor evidence="1">
        <name>pyridoxal 5'-phosphate</name>
        <dbReference type="ChEBI" id="CHEBI:597326"/>
    </cofactor>
</comment>
<evidence type="ECO:0000256" key="1">
    <source>
        <dbReference type="ARBA" id="ARBA00001933"/>
    </source>
</evidence>
<dbReference type="InterPro" id="IPR043132">
    <property type="entry name" value="BCAT-like_C"/>
</dbReference>
<dbReference type="Proteomes" id="UP000295341">
    <property type="component" value="Unassembled WGS sequence"/>
</dbReference>
<evidence type="ECO:0000256" key="2">
    <source>
        <dbReference type="ARBA" id="ARBA00009320"/>
    </source>
</evidence>
<dbReference type="GO" id="GO:0008153">
    <property type="term" value="P:4-aminobenzoate biosynthetic process"/>
    <property type="evidence" value="ECO:0007669"/>
    <property type="project" value="UniProtKB-UniRule"/>
</dbReference>
<name>A0A4S3K4Z7_9GAMM</name>
<dbReference type="PANTHER" id="PTHR42743:SF2">
    <property type="entry name" value="AMINODEOXYCHORISMATE LYASE"/>
    <property type="match status" value="1"/>
</dbReference>
<comment type="subunit">
    <text evidence="3">Homodimer.</text>
</comment>
<comment type="pathway">
    <text evidence="7">Cofactor biosynthesis; tetrahydrofolate biosynthesis; 4-aminobenzoate from chorismate: step 2/2.</text>
</comment>
<dbReference type="PANTHER" id="PTHR42743">
    <property type="entry name" value="AMINO-ACID AMINOTRANSFERASE"/>
    <property type="match status" value="1"/>
</dbReference>
<dbReference type="SUPFAM" id="SSF56752">
    <property type="entry name" value="D-aminoacid aminotransferase-like PLP-dependent enzymes"/>
    <property type="match status" value="1"/>
</dbReference>
<evidence type="ECO:0000256" key="12">
    <source>
        <dbReference type="NCBIfam" id="TIGR03461"/>
    </source>
</evidence>
<dbReference type="InterPro" id="IPR017824">
    <property type="entry name" value="Aminodeoxychorismate_lyase_IV"/>
</dbReference>
<sequence length="269" mass="29359">MLLFNGEKTEGPWTGTRALHYGDGVFRTGLVLDGKLIDREHHLRKLAVDAERLDLEVSSELAGEIDRTCAATPDGVLKIVLSRSDSGRGYRPAGKACDRILQIGPLPDQSHGLWEQGIDLGWSKVLLGIQPRLAGIKHLNRLEQVLASRECPADRHEVILCDAEGRVSGGTRTNLFFVIDGILVTPDVSTAGVAGMMRDKVIELARSTGVGCDVGLISPDEIRHASEGFVTNSLVGIWPVRRIGSIELESPAPITRDLRERLQHPWSGR</sequence>
<dbReference type="EMBL" id="SOBT01000008">
    <property type="protein sequence ID" value="TDU31597.1"/>
    <property type="molecule type" value="Genomic_DNA"/>
</dbReference>
<dbReference type="Pfam" id="PF01063">
    <property type="entry name" value="Aminotran_4"/>
    <property type="match status" value="1"/>
</dbReference>
<evidence type="ECO:0000256" key="8">
    <source>
        <dbReference type="ARBA" id="ARBA00035676"/>
    </source>
</evidence>
<dbReference type="GO" id="GO:0005829">
    <property type="term" value="C:cytosol"/>
    <property type="evidence" value="ECO:0007669"/>
    <property type="project" value="TreeGrafter"/>
</dbReference>
<evidence type="ECO:0000313" key="13">
    <source>
        <dbReference type="EMBL" id="TDU31597.1"/>
    </source>
</evidence>
<evidence type="ECO:0000256" key="11">
    <source>
        <dbReference type="ARBA" id="ARBA00069174"/>
    </source>
</evidence>
<dbReference type="GO" id="GO:0030170">
    <property type="term" value="F:pyridoxal phosphate binding"/>
    <property type="evidence" value="ECO:0007669"/>
    <property type="project" value="InterPro"/>
</dbReference>
<keyword evidence="4" id="KW-0663">Pyridoxal phosphate</keyword>
<keyword evidence="14" id="KW-1185">Reference proteome</keyword>
<evidence type="ECO:0000256" key="7">
    <source>
        <dbReference type="ARBA" id="ARBA00035633"/>
    </source>
</evidence>
<evidence type="ECO:0000256" key="5">
    <source>
        <dbReference type="ARBA" id="ARBA00022909"/>
    </source>
</evidence>
<gene>
    <name evidence="13" type="ORF">DFR24_0967</name>
</gene>
<comment type="catalytic activity">
    <reaction evidence="9">
        <text>4-amino-4-deoxychorismate = 4-aminobenzoate + pyruvate + H(+)</text>
        <dbReference type="Rhea" id="RHEA:16201"/>
        <dbReference type="ChEBI" id="CHEBI:15361"/>
        <dbReference type="ChEBI" id="CHEBI:15378"/>
        <dbReference type="ChEBI" id="CHEBI:17836"/>
        <dbReference type="ChEBI" id="CHEBI:58406"/>
        <dbReference type="EC" id="4.1.3.38"/>
    </reaction>
</comment>
<keyword evidence="5" id="KW-0289">Folate biosynthesis</keyword>
<dbReference type="Gene3D" id="3.30.470.10">
    <property type="match status" value="1"/>
</dbReference>
<dbReference type="InterPro" id="IPR001544">
    <property type="entry name" value="Aminotrans_IV"/>
</dbReference>
<dbReference type="GO" id="GO:0046656">
    <property type="term" value="P:folic acid biosynthetic process"/>
    <property type="evidence" value="ECO:0007669"/>
    <property type="project" value="UniProtKB-KW"/>
</dbReference>
<evidence type="ECO:0000256" key="10">
    <source>
        <dbReference type="ARBA" id="ARBA00054027"/>
    </source>
</evidence>
<evidence type="ECO:0000256" key="6">
    <source>
        <dbReference type="ARBA" id="ARBA00023239"/>
    </source>
</evidence>
<dbReference type="GO" id="GO:0008696">
    <property type="term" value="F:4-amino-4-deoxychorismate lyase activity"/>
    <property type="evidence" value="ECO:0007669"/>
    <property type="project" value="UniProtKB-UniRule"/>
</dbReference>
<comment type="similarity">
    <text evidence="2">Belongs to the class-IV pyridoxal-phosphate-dependent aminotransferase family.</text>
</comment>
<dbReference type="Gene3D" id="3.20.10.10">
    <property type="entry name" value="D-amino Acid Aminotransferase, subunit A, domain 2"/>
    <property type="match status" value="1"/>
</dbReference>
<organism evidence="13 14">
    <name type="scientific">Panacagrimonas perspica</name>
    <dbReference type="NCBI Taxonomy" id="381431"/>
    <lineage>
        <taxon>Bacteria</taxon>
        <taxon>Pseudomonadati</taxon>
        <taxon>Pseudomonadota</taxon>
        <taxon>Gammaproteobacteria</taxon>
        <taxon>Nevskiales</taxon>
        <taxon>Nevskiaceae</taxon>
        <taxon>Panacagrimonas</taxon>
    </lineage>
</organism>
<dbReference type="FunFam" id="3.20.10.10:FF:000002">
    <property type="entry name" value="D-alanine aminotransferase"/>
    <property type="match status" value="1"/>
</dbReference>
<evidence type="ECO:0000256" key="3">
    <source>
        <dbReference type="ARBA" id="ARBA00011738"/>
    </source>
</evidence>